<dbReference type="PANTHER" id="PTHR43481">
    <property type="entry name" value="FRUCTOSE-1-PHOSPHATE PHOSPHATASE"/>
    <property type="match status" value="1"/>
</dbReference>
<dbReference type="RefSeq" id="WP_190313132.1">
    <property type="nucleotide sequence ID" value="NZ_JACNYL010000002.1"/>
</dbReference>
<proteinExistence type="inferred from homology"/>
<keyword evidence="4" id="KW-1185">Reference proteome</keyword>
<sequence length="224" mass="24739">MNARKIIDDATAVIFDLDGVLVDTAVFHYQAWKRLAKQFDFDFTEAENEQLKGVSRVDSLNLILKWANKEVPAEEKEQLAALKNTWYLELVENMQDGDVLPGTIDLLTYLKAKDKKIALGSASKNAVRILEKTGILHYFDAIIDGNAVRNSKPDPEVFLKAAAEVGVAPAASVVLEDAQAGIEAARAANMQVIAVDRSHVLTNYDARVDDLAEILTTQQLHDFT</sequence>
<dbReference type="SFLD" id="SFLDG01129">
    <property type="entry name" value="C1.5:_HAD__Beta-PGM__Phosphata"/>
    <property type="match status" value="1"/>
</dbReference>
<dbReference type="EMBL" id="JACNYL010000002">
    <property type="protein sequence ID" value="MBD1421356.1"/>
    <property type="molecule type" value="Genomic_DNA"/>
</dbReference>
<dbReference type="NCBIfam" id="TIGR01990">
    <property type="entry name" value="bPGM"/>
    <property type="match status" value="1"/>
</dbReference>
<dbReference type="InterPro" id="IPR006439">
    <property type="entry name" value="HAD-SF_hydro_IA"/>
</dbReference>
<name>A0ABR7XQB3_9SPHI</name>
<dbReference type="PROSITE" id="PS50017">
    <property type="entry name" value="DEATH_DOMAIN"/>
    <property type="match status" value="1"/>
</dbReference>
<organism evidence="3 4">
    <name type="scientific">Sphingobacterium chuzhouense</name>
    <dbReference type="NCBI Taxonomy" id="1742264"/>
    <lineage>
        <taxon>Bacteria</taxon>
        <taxon>Pseudomonadati</taxon>
        <taxon>Bacteroidota</taxon>
        <taxon>Sphingobacteriia</taxon>
        <taxon>Sphingobacteriales</taxon>
        <taxon>Sphingobacteriaceae</taxon>
        <taxon>Sphingobacterium</taxon>
    </lineage>
</organism>
<dbReference type="InterPro" id="IPR000488">
    <property type="entry name" value="Death_dom"/>
</dbReference>
<dbReference type="InterPro" id="IPR010976">
    <property type="entry name" value="B-phosphoglucomutase_hydrolase"/>
</dbReference>
<dbReference type="InterPro" id="IPR036412">
    <property type="entry name" value="HAD-like_sf"/>
</dbReference>
<dbReference type="NCBIfam" id="TIGR02009">
    <property type="entry name" value="PGMB-YQAB-SF"/>
    <property type="match status" value="1"/>
</dbReference>
<reference evidence="3 4" key="1">
    <citation type="submission" date="2020-08" db="EMBL/GenBank/DDBJ databases">
        <title>Sphingobacterium sp. DN00404 isolated from aquaculture water.</title>
        <authorList>
            <person name="Zhang M."/>
        </authorList>
    </citation>
    <scope>NUCLEOTIDE SEQUENCE [LARGE SCALE GENOMIC DNA]</scope>
    <source>
        <strain evidence="3 4">KCTC 42746</strain>
    </source>
</reference>
<dbReference type="SFLD" id="SFLDG01135">
    <property type="entry name" value="C1.5.6:_HAD__Beta-PGM__Phospha"/>
    <property type="match status" value="1"/>
</dbReference>
<accession>A0ABR7XQB3</accession>
<dbReference type="InterPro" id="IPR023198">
    <property type="entry name" value="PGP-like_dom2"/>
</dbReference>
<evidence type="ECO:0000256" key="1">
    <source>
        <dbReference type="ARBA" id="ARBA00006171"/>
    </source>
</evidence>
<dbReference type="SUPFAM" id="SSF56784">
    <property type="entry name" value="HAD-like"/>
    <property type="match status" value="1"/>
</dbReference>
<protein>
    <submittedName>
        <fullName evidence="3">Beta-phosphoglucomutase</fullName>
        <ecNumber evidence="3">5.4.2.6</ecNumber>
    </submittedName>
</protein>
<dbReference type="PANTHER" id="PTHR43481:SF4">
    <property type="entry name" value="GLYCEROL-1-PHOSPHATE PHOSPHOHYDROLASE 1-RELATED"/>
    <property type="match status" value="1"/>
</dbReference>
<dbReference type="InterPro" id="IPR041492">
    <property type="entry name" value="HAD_2"/>
</dbReference>
<evidence type="ECO:0000259" key="2">
    <source>
        <dbReference type="PROSITE" id="PS50017"/>
    </source>
</evidence>
<dbReference type="SFLD" id="SFLDS00003">
    <property type="entry name" value="Haloacid_Dehalogenase"/>
    <property type="match status" value="1"/>
</dbReference>
<dbReference type="InterPro" id="IPR051806">
    <property type="entry name" value="HAD-like_SPP"/>
</dbReference>
<dbReference type="NCBIfam" id="TIGR01509">
    <property type="entry name" value="HAD-SF-IA-v3"/>
    <property type="match status" value="1"/>
</dbReference>
<dbReference type="GO" id="GO:0008801">
    <property type="term" value="F:beta-phosphoglucomutase activity"/>
    <property type="evidence" value="ECO:0007669"/>
    <property type="project" value="UniProtKB-EC"/>
</dbReference>
<dbReference type="EC" id="5.4.2.6" evidence="3"/>
<gene>
    <name evidence="3" type="primary">pgmB</name>
    <name evidence="3" type="ORF">H8B21_07205</name>
</gene>
<dbReference type="Gene3D" id="1.10.150.240">
    <property type="entry name" value="Putative phosphatase, domain 2"/>
    <property type="match status" value="1"/>
</dbReference>
<evidence type="ECO:0000313" key="3">
    <source>
        <dbReference type="EMBL" id="MBD1421356.1"/>
    </source>
</evidence>
<comment type="similarity">
    <text evidence="1">Belongs to the HAD-like hydrolase superfamily. CbbY/CbbZ/Gph/YieH family.</text>
</comment>
<dbReference type="CDD" id="cd02598">
    <property type="entry name" value="HAD_BPGM"/>
    <property type="match status" value="1"/>
</dbReference>
<evidence type="ECO:0000313" key="4">
    <source>
        <dbReference type="Proteomes" id="UP000651112"/>
    </source>
</evidence>
<dbReference type="Proteomes" id="UP000651112">
    <property type="component" value="Unassembled WGS sequence"/>
</dbReference>
<dbReference type="Gene3D" id="3.40.50.1000">
    <property type="entry name" value="HAD superfamily/HAD-like"/>
    <property type="match status" value="1"/>
</dbReference>
<dbReference type="Pfam" id="PF13419">
    <property type="entry name" value="HAD_2"/>
    <property type="match status" value="1"/>
</dbReference>
<dbReference type="PRINTS" id="PR00413">
    <property type="entry name" value="HADHALOGNASE"/>
</dbReference>
<keyword evidence="3" id="KW-0413">Isomerase</keyword>
<dbReference type="InterPro" id="IPR023214">
    <property type="entry name" value="HAD_sf"/>
</dbReference>
<comment type="caution">
    <text evidence="3">The sequence shown here is derived from an EMBL/GenBank/DDBJ whole genome shotgun (WGS) entry which is preliminary data.</text>
</comment>
<feature type="domain" description="Death" evidence="2">
    <location>
        <begin position="32"/>
        <end position="98"/>
    </location>
</feature>
<dbReference type="InterPro" id="IPR010972">
    <property type="entry name" value="Beta-PGM"/>
</dbReference>